<dbReference type="Proteomes" id="UP001162060">
    <property type="component" value="Unassembled WGS sequence"/>
</dbReference>
<proteinExistence type="predicted"/>
<gene>
    <name evidence="1" type="ORF">PM001_LOCUS29607</name>
</gene>
<dbReference type="EMBL" id="CAKLBY020000308">
    <property type="protein sequence ID" value="CAK7944457.1"/>
    <property type="molecule type" value="Genomic_DNA"/>
</dbReference>
<evidence type="ECO:0000313" key="2">
    <source>
        <dbReference type="Proteomes" id="UP001162060"/>
    </source>
</evidence>
<name>A0AAV1VDM0_9STRA</name>
<dbReference type="AlphaFoldDB" id="A0AAV1VDM0"/>
<reference evidence="1" key="1">
    <citation type="submission" date="2024-01" db="EMBL/GenBank/DDBJ databases">
        <authorList>
            <person name="Webb A."/>
        </authorList>
    </citation>
    <scope>NUCLEOTIDE SEQUENCE</scope>
    <source>
        <strain evidence="1">Pm1</strain>
    </source>
</reference>
<sequence>MAPAMVAIGNELLQGGLPPTSFFEGLIIQLRKQGDSDDAMDYKPIALLETG</sequence>
<organism evidence="1 2">
    <name type="scientific">Peronospora matthiolae</name>
    <dbReference type="NCBI Taxonomy" id="2874970"/>
    <lineage>
        <taxon>Eukaryota</taxon>
        <taxon>Sar</taxon>
        <taxon>Stramenopiles</taxon>
        <taxon>Oomycota</taxon>
        <taxon>Peronosporomycetes</taxon>
        <taxon>Peronosporales</taxon>
        <taxon>Peronosporaceae</taxon>
        <taxon>Peronospora</taxon>
    </lineage>
</organism>
<comment type="caution">
    <text evidence="1">The sequence shown here is derived from an EMBL/GenBank/DDBJ whole genome shotgun (WGS) entry which is preliminary data.</text>
</comment>
<protein>
    <submittedName>
        <fullName evidence="1">Uncharacterized protein</fullName>
    </submittedName>
</protein>
<accession>A0AAV1VDM0</accession>
<evidence type="ECO:0000313" key="1">
    <source>
        <dbReference type="EMBL" id="CAK7944457.1"/>
    </source>
</evidence>